<evidence type="ECO:0000256" key="1">
    <source>
        <dbReference type="SAM" id="Phobius"/>
    </source>
</evidence>
<dbReference type="RefSeq" id="WP_109019600.1">
    <property type="nucleotide sequence ID" value="NZ_AP025028.1"/>
</dbReference>
<dbReference type="Proteomes" id="UP000245263">
    <property type="component" value="Chromosome 1"/>
</dbReference>
<keyword evidence="1" id="KW-0812">Transmembrane</keyword>
<reference evidence="2 3" key="1">
    <citation type="submission" date="2021-08" db="EMBL/GenBank/DDBJ databases">
        <title>Complete genome sequence of Leptospira kobayashii strain E30.</title>
        <authorList>
            <person name="Nakao R."/>
            <person name="Nakamura S."/>
            <person name="Masuzawa T."/>
            <person name="Koizumi N."/>
        </authorList>
    </citation>
    <scope>NUCLEOTIDE SEQUENCE [LARGE SCALE GENOMIC DNA]</scope>
    <source>
        <strain evidence="2 3">E30</strain>
    </source>
</reference>
<keyword evidence="3" id="KW-1185">Reference proteome</keyword>
<dbReference type="EMBL" id="AP025028">
    <property type="protein sequence ID" value="BDA78608.1"/>
    <property type="molecule type" value="Genomic_DNA"/>
</dbReference>
<protein>
    <recommendedName>
        <fullName evidence="4">Transcriptional regulator, TetR family</fullName>
    </recommendedName>
</protein>
<organism evidence="2 3">
    <name type="scientific">Leptospira kobayashii</name>
    <dbReference type="NCBI Taxonomy" id="1917830"/>
    <lineage>
        <taxon>Bacteria</taxon>
        <taxon>Pseudomonadati</taxon>
        <taxon>Spirochaetota</taxon>
        <taxon>Spirochaetia</taxon>
        <taxon>Leptospirales</taxon>
        <taxon>Leptospiraceae</taxon>
        <taxon>Leptospira</taxon>
    </lineage>
</organism>
<gene>
    <name evidence="2" type="ORF">LPTSP3_g15380</name>
</gene>
<accession>A0ABM7US49</accession>
<evidence type="ECO:0008006" key="4">
    <source>
        <dbReference type="Google" id="ProtNLM"/>
    </source>
</evidence>
<evidence type="ECO:0000313" key="3">
    <source>
        <dbReference type="Proteomes" id="UP000245263"/>
    </source>
</evidence>
<sequence>MIVYGELGKKEWLAVILKIYSGEVPLSDLVEELSKYVAITSMIWIVFYLGGIGTGSDLKTQLKTAYRYASLYLEKL</sequence>
<evidence type="ECO:0000313" key="2">
    <source>
        <dbReference type="EMBL" id="BDA78608.1"/>
    </source>
</evidence>
<name>A0ABM7US49_9LEPT</name>
<keyword evidence="1" id="KW-0472">Membrane</keyword>
<keyword evidence="1" id="KW-1133">Transmembrane helix</keyword>
<feature type="transmembrane region" description="Helical" evidence="1">
    <location>
        <begin position="36"/>
        <end position="58"/>
    </location>
</feature>
<proteinExistence type="predicted"/>